<gene>
    <name evidence="3" type="ORF">GCM10010185_70780</name>
</gene>
<feature type="region of interest" description="Disordered" evidence="1">
    <location>
        <begin position="85"/>
        <end position="107"/>
    </location>
</feature>
<evidence type="ECO:0000256" key="1">
    <source>
        <dbReference type="SAM" id="MobiDB-lite"/>
    </source>
</evidence>
<dbReference type="EMBL" id="BMRG01000033">
    <property type="protein sequence ID" value="GGP86860.1"/>
    <property type="molecule type" value="Genomic_DNA"/>
</dbReference>
<evidence type="ECO:0000313" key="4">
    <source>
        <dbReference type="Proteomes" id="UP000639606"/>
    </source>
</evidence>
<proteinExistence type="predicted"/>
<reference evidence="3" key="2">
    <citation type="submission" date="2020-09" db="EMBL/GenBank/DDBJ databases">
        <authorList>
            <person name="Sun Q."/>
            <person name="Ohkuma M."/>
        </authorList>
    </citation>
    <scope>NUCLEOTIDE SEQUENCE</scope>
    <source>
        <strain evidence="3">JCM 3313</strain>
    </source>
</reference>
<name>A0A918AUI4_9PSEU</name>
<reference evidence="3" key="1">
    <citation type="journal article" date="2014" name="Int. J. Syst. Evol. Microbiol.">
        <title>Complete genome sequence of Corynebacterium casei LMG S-19264T (=DSM 44701T), isolated from a smear-ripened cheese.</title>
        <authorList>
            <consortium name="US DOE Joint Genome Institute (JGI-PGF)"/>
            <person name="Walter F."/>
            <person name="Albersmeier A."/>
            <person name="Kalinowski J."/>
            <person name="Ruckert C."/>
        </authorList>
    </citation>
    <scope>NUCLEOTIDE SEQUENCE</scope>
    <source>
        <strain evidence="3">JCM 3313</strain>
    </source>
</reference>
<feature type="signal peptide" evidence="2">
    <location>
        <begin position="1"/>
        <end position="26"/>
    </location>
</feature>
<evidence type="ECO:0000256" key="2">
    <source>
        <dbReference type="SAM" id="SignalP"/>
    </source>
</evidence>
<feature type="chain" id="PRO_5036803640" description="Lipoprotein" evidence="2">
    <location>
        <begin position="27"/>
        <end position="203"/>
    </location>
</feature>
<comment type="caution">
    <text evidence="3">The sequence shown here is derived from an EMBL/GenBank/DDBJ whole genome shotgun (WGS) entry which is preliminary data.</text>
</comment>
<accession>A0A918AUI4</accession>
<organism evidence="3 4">
    <name type="scientific">Saccharothrix coeruleofusca</name>
    <dbReference type="NCBI Taxonomy" id="33919"/>
    <lineage>
        <taxon>Bacteria</taxon>
        <taxon>Bacillati</taxon>
        <taxon>Actinomycetota</taxon>
        <taxon>Actinomycetes</taxon>
        <taxon>Pseudonocardiales</taxon>
        <taxon>Pseudonocardiaceae</taxon>
        <taxon>Saccharothrix</taxon>
    </lineage>
</organism>
<protein>
    <recommendedName>
        <fullName evidence="5">Lipoprotein</fullName>
    </recommendedName>
</protein>
<dbReference type="AlphaFoldDB" id="A0A918AUI4"/>
<sequence>MRIPFTTALLATAVAAVLTTAGCASQQSPDTRVDALTTERADARPVVAAPTDLAARPRERLDMTTEEVDRLAEDYNRCVVEHSGVRPSAAAAPGGEDRPVPAAPLSPQAERAVAEAEDACLTKKPLPPWEYDTANPEAAGFAQRMVICLRDKGVRRAEVATPEPGEDRIPLALGGPENDPASIRDGLRLIPACEKELSSGGKG</sequence>
<dbReference type="PROSITE" id="PS51257">
    <property type="entry name" value="PROKAR_LIPOPROTEIN"/>
    <property type="match status" value="1"/>
</dbReference>
<evidence type="ECO:0000313" key="3">
    <source>
        <dbReference type="EMBL" id="GGP86860.1"/>
    </source>
</evidence>
<dbReference type="Proteomes" id="UP000639606">
    <property type="component" value="Unassembled WGS sequence"/>
</dbReference>
<dbReference type="RefSeq" id="WP_189227684.1">
    <property type="nucleotide sequence ID" value="NZ_BMRG01000033.1"/>
</dbReference>
<keyword evidence="2" id="KW-0732">Signal</keyword>
<keyword evidence="4" id="KW-1185">Reference proteome</keyword>
<feature type="region of interest" description="Disordered" evidence="1">
    <location>
        <begin position="157"/>
        <end position="184"/>
    </location>
</feature>
<evidence type="ECO:0008006" key="5">
    <source>
        <dbReference type="Google" id="ProtNLM"/>
    </source>
</evidence>